<evidence type="ECO:0000313" key="3">
    <source>
        <dbReference type="Proteomes" id="UP000187455"/>
    </source>
</evidence>
<proteinExistence type="predicted"/>
<organism evidence="2 3">
    <name type="scientific">Smittium mucronatum</name>
    <dbReference type="NCBI Taxonomy" id="133383"/>
    <lineage>
        <taxon>Eukaryota</taxon>
        <taxon>Fungi</taxon>
        <taxon>Fungi incertae sedis</taxon>
        <taxon>Zoopagomycota</taxon>
        <taxon>Kickxellomycotina</taxon>
        <taxon>Harpellomycetes</taxon>
        <taxon>Harpellales</taxon>
        <taxon>Legeriomycetaceae</taxon>
        <taxon>Smittium</taxon>
    </lineage>
</organism>
<sequence length="741" mass="84191">MSCAAFLKDENYLNSSKKFKVIRVSAFGNQLSSLFGVDPIIWFANSYKIDPESLSRAKNSHLLALPRENFLLEAQNSIRNFFEGKWFFMSLKSEAPNSSFTNLNSNNPSGSYVVSRIEPLNIPIASNRQKTKANSILEFFLNETVHHEERYLNEYIGNIQEESFSDQALYSEDIPEELDIDDSFIDDLIFNFDSIGLYDYNQPIDCDNWAQSFFPSSSPNSYSKFPENSIQLPPEVKLIQEDIDFSDLLFDEFFLSDQELLDADKALTVPSHVIETGSDALETISDVSEITSSRNDKSYLIKTPNTQLDYTTNHHQNSKIHQSLEWSALSSKILGSAKSIPPKSVSTCDGFFEGVLEYSNSKSTIKNSSRYHDSELYKTKKIYIKKVSRKRSKPGASSKFIQNTLNINKLCNVYPISHDSFSFDYPKKSFYPLKTENRKDGPNIYPYITPSKKPSKNKKLLRNQKLTQYGFSSIRTHKSNLNKRNTSPSIKDDSISDINSPKSLLFKMPQNKTFENLQIKIPPQEINSLQVGSNNSNVSFYKTPIKFDLSGDILKKNNTNRKNNITSIKNYFKYCGSEESKKSVLIFDTPAKSNFIRPNSNFNPYPSPDIKSLTNFSKAIIANVLSVSQNSSKNSDFTPIKETPPLDTIDIVPESTRHDPSLLISSDTNGKSDLSKLIEVKKLMDSSYFSSDHSSDNLENSHSFMEPFVKIVNEHLPTDFTNFTSSKNDFKFHVPSSIKKK</sequence>
<keyword evidence="3" id="KW-1185">Reference proteome</keyword>
<dbReference type="EMBL" id="LSSL01000816">
    <property type="protein sequence ID" value="OLY83623.1"/>
    <property type="molecule type" value="Genomic_DNA"/>
</dbReference>
<protein>
    <submittedName>
        <fullName evidence="2">Uncharacterized protein</fullName>
    </submittedName>
</protein>
<feature type="region of interest" description="Disordered" evidence="1">
    <location>
        <begin position="472"/>
        <end position="495"/>
    </location>
</feature>
<comment type="caution">
    <text evidence="2">The sequence shown here is derived from an EMBL/GenBank/DDBJ whole genome shotgun (WGS) entry which is preliminary data.</text>
</comment>
<gene>
    <name evidence="2" type="ORF">AYI68_g2230</name>
</gene>
<evidence type="ECO:0000313" key="2">
    <source>
        <dbReference type="EMBL" id="OLY83623.1"/>
    </source>
</evidence>
<accession>A0A1R0H3F9</accession>
<name>A0A1R0H3F9_9FUNG</name>
<dbReference type="AlphaFoldDB" id="A0A1R0H3F9"/>
<reference evidence="2 3" key="1">
    <citation type="journal article" date="2016" name="Mol. Biol. Evol.">
        <title>Genome-Wide Survey of Gut Fungi (Harpellales) Reveals the First Horizontally Transferred Ubiquitin Gene from a Mosquito Host.</title>
        <authorList>
            <person name="Wang Y."/>
            <person name="White M.M."/>
            <person name="Kvist S."/>
            <person name="Moncalvo J.M."/>
        </authorList>
    </citation>
    <scope>NUCLEOTIDE SEQUENCE [LARGE SCALE GENOMIC DNA]</scope>
    <source>
        <strain evidence="2 3">ALG-7-W6</strain>
    </source>
</reference>
<dbReference type="Proteomes" id="UP000187455">
    <property type="component" value="Unassembled WGS sequence"/>
</dbReference>
<evidence type="ECO:0000256" key="1">
    <source>
        <dbReference type="SAM" id="MobiDB-lite"/>
    </source>
</evidence>